<dbReference type="Pfam" id="PF01022">
    <property type="entry name" value="HTH_5"/>
    <property type="match status" value="1"/>
</dbReference>
<name>A0NIT8_OENOE</name>
<comment type="caution">
    <text evidence="5">The sequence shown here is derived from an EMBL/GenBank/DDBJ whole genome shotgun (WGS) entry which is preliminary data.</text>
</comment>
<dbReference type="Proteomes" id="UP000003346">
    <property type="component" value="Unassembled WGS sequence"/>
</dbReference>
<organism evidence="5 6">
    <name type="scientific">Oenococcus oeni ATCC BAA-1163</name>
    <dbReference type="NCBI Taxonomy" id="379360"/>
    <lineage>
        <taxon>Bacteria</taxon>
        <taxon>Bacillati</taxon>
        <taxon>Bacillota</taxon>
        <taxon>Bacilli</taxon>
        <taxon>Lactobacillales</taxon>
        <taxon>Lactobacillaceae</taxon>
        <taxon>Oenococcus</taxon>
    </lineage>
</organism>
<dbReference type="InterPro" id="IPR011991">
    <property type="entry name" value="ArsR-like_HTH"/>
</dbReference>
<evidence type="ECO:0000256" key="3">
    <source>
        <dbReference type="ARBA" id="ARBA00023163"/>
    </source>
</evidence>
<feature type="domain" description="HTH arsR-type" evidence="4">
    <location>
        <begin position="1"/>
        <end position="95"/>
    </location>
</feature>
<accession>A0NIT8</accession>
<dbReference type="PROSITE" id="PS50987">
    <property type="entry name" value="HTH_ARSR_2"/>
    <property type="match status" value="1"/>
</dbReference>
<sequence>MQLDISNSSLSVYKALASPVRIEIIKKLSRKQMNVEQLAKSLKLSSTITLMHLHKLEDAGIISFERSGHNKLSRLKVDEITINFPKKIYPNFQIYHTTIPVGQYTHYSITPSCGLAGPKGYIGLVDEPKYFMDPERMSAGMVWFSSGFVEYQTPNLLTNGDKLEMLDLSVELGSEFPFSNNVWPSDITFFINNLEIGTWTSAGDFSDVRGKYTPAWVPDDVNQYGLQKIIRITNHGTYLDGKPFTNTCLNDLELTTQTFTIRFEIKSDAKNQGGCTIFGKGFGNYDQDIDLKLFYS</sequence>
<evidence type="ECO:0000313" key="6">
    <source>
        <dbReference type="Proteomes" id="UP000003346"/>
    </source>
</evidence>
<dbReference type="InterPro" id="IPR036388">
    <property type="entry name" value="WH-like_DNA-bd_sf"/>
</dbReference>
<evidence type="ECO:0000259" key="4">
    <source>
        <dbReference type="PROSITE" id="PS50987"/>
    </source>
</evidence>
<evidence type="ECO:0000313" key="5">
    <source>
        <dbReference type="EMBL" id="EAV39615.1"/>
    </source>
</evidence>
<dbReference type="EMBL" id="AAUV01000047">
    <property type="protein sequence ID" value="EAV39615.1"/>
    <property type="molecule type" value="Genomic_DNA"/>
</dbReference>
<dbReference type="CDD" id="cd00090">
    <property type="entry name" value="HTH_ARSR"/>
    <property type="match status" value="1"/>
</dbReference>
<dbReference type="SUPFAM" id="SSF46785">
    <property type="entry name" value="Winged helix' DNA-binding domain"/>
    <property type="match status" value="1"/>
</dbReference>
<keyword evidence="3" id="KW-0804">Transcription</keyword>
<evidence type="ECO:0000256" key="2">
    <source>
        <dbReference type="ARBA" id="ARBA00023125"/>
    </source>
</evidence>
<dbReference type="PANTHER" id="PTHR33154:SF33">
    <property type="entry name" value="TRANSCRIPTIONAL REPRESSOR SDPR"/>
    <property type="match status" value="1"/>
</dbReference>
<dbReference type="InterPro" id="IPR051081">
    <property type="entry name" value="HTH_MetalResp_TranReg"/>
</dbReference>
<dbReference type="InterPro" id="IPR036390">
    <property type="entry name" value="WH_DNA-bd_sf"/>
</dbReference>
<dbReference type="AlphaFoldDB" id="A0NIT8"/>
<dbReference type="GO" id="GO:0003677">
    <property type="term" value="F:DNA binding"/>
    <property type="evidence" value="ECO:0007669"/>
    <property type="project" value="UniProtKB-KW"/>
</dbReference>
<dbReference type="SMART" id="SM00418">
    <property type="entry name" value="HTH_ARSR"/>
    <property type="match status" value="1"/>
</dbReference>
<evidence type="ECO:0000256" key="1">
    <source>
        <dbReference type="ARBA" id="ARBA00023015"/>
    </source>
</evidence>
<dbReference type="GO" id="GO:0003700">
    <property type="term" value="F:DNA-binding transcription factor activity"/>
    <property type="evidence" value="ECO:0007669"/>
    <property type="project" value="InterPro"/>
</dbReference>
<gene>
    <name evidence="5" type="ORF">OENOO_52039</name>
</gene>
<keyword evidence="1" id="KW-0805">Transcription regulation</keyword>
<reference evidence="5 6" key="1">
    <citation type="submission" date="2006-11" db="EMBL/GenBank/DDBJ databases">
        <authorList>
            <consortium name="Laboratoire de Microbiologie (Universite Bourgogne)"/>
            <consortium name="GENOME Express"/>
            <consortium name="UMR Oenologie Ampelologie (Universite Bordeaux 2)"/>
            <person name="Guzzo J."/>
        </authorList>
    </citation>
    <scope>NUCLEOTIDE SEQUENCE [LARGE SCALE GENOMIC DNA]</scope>
    <source>
        <strain evidence="5 6">ATCC BAA-1163</strain>
    </source>
</reference>
<dbReference type="PANTHER" id="PTHR33154">
    <property type="entry name" value="TRANSCRIPTIONAL REGULATOR, ARSR FAMILY"/>
    <property type="match status" value="1"/>
</dbReference>
<dbReference type="InterPro" id="IPR001845">
    <property type="entry name" value="HTH_ArsR_DNA-bd_dom"/>
</dbReference>
<dbReference type="Gene3D" id="1.10.10.10">
    <property type="entry name" value="Winged helix-like DNA-binding domain superfamily/Winged helix DNA-binding domain"/>
    <property type="match status" value="1"/>
</dbReference>
<keyword evidence="2" id="KW-0238">DNA-binding</keyword>
<dbReference type="HOGENOM" id="CLU_902760_0_0_9"/>
<proteinExistence type="predicted"/>
<protein>
    <submittedName>
        <fullName evidence="5">Transcriptional regulator, ArsR family</fullName>
    </submittedName>
</protein>